<organism evidence="1 2">
    <name type="scientific">Bacillus inaquosorum KCTC 13429</name>
    <dbReference type="NCBI Taxonomy" id="1236548"/>
    <lineage>
        <taxon>Bacteria</taxon>
        <taxon>Bacillati</taxon>
        <taxon>Bacillota</taxon>
        <taxon>Bacilli</taxon>
        <taxon>Bacillales</taxon>
        <taxon>Bacillaceae</taxon>
        <taxon>Bacillus</taxon>
    </lineage>
</organism>
<protein>
    <submittedName>
        <fullName evidence="1">Uncharacterized protein</fullName>
    </submittedName>
</protein>
<name>A0A9W5LFL5_9BACI</name>
<gene>
    <name evidence="1" type="ORF">BSI_36900</name>
</gene>
<sequence length="43" mass="5101">MKVAERILKNNDNNRKGPFFTLNEERSFYIINRILFVVDSLKG</sequence>
<proteinExistence type="predicted"/>
<dbReference type="Proteomes" id="UP000011182">
    <property type="component" value="Unassembled WGS sequence"/>
</dbReference>
<dbReference type="EMBL" id="AMXN01000008">
    <property type="protein sequence ID" value="ELS59736.1"/>
    <property type="molecule type" value="Genomic_DNA"/>
</dbReference>
<reference evidence="1 2" key="1">
    <citation type="journal article" date="2014" name="Syst. Appl. Microbiol.">
        <title>Genomic insights into the taxonomic status of the three subspecies of Bacillus subtilis.</title>
        <authorList>
            <person name="Yi H."/>
            <person name="Chun J."/>
            <person name="Cha C.J."/>
        </authorList>
    </citation>
    <scope>NUCLEOTIDE SEQUENCE [LARGE SCALE GENOMIC DNA]</scope>
    <source>
        <strain evidence="1 2">KCTC 13429</strain>
    </source>
</reference>
<dbReference type="AlphaFoldDB" id="A0A9W5LFL5"/>
<evidence type="ECO:0000313" key="1">
    <source>
        <dbReference type="EMBL" id="ELS59736.1"/>
    </source>
</evidence>
<keyword evidence="2" id="KW-1185">Reference proteome</keyword>
<accession>A0A9W5LFL5</accession>
<comment type="caution">
    <text evidence="1">The sequence shown here is derived from an EMBL/GenBank/DDBJ whole genome shotgun (WGS) entry which is preliminary data.</text>
</comment>
<evidence type="ECO:0000313" key="2">
    <source>
        <dbReference type="Proteomes" id="UP000011182"/>
    </source>
</evidence>